<reference evidence="1 2" key="1">
    <citation type="submission" date="2022-01" db="EMBL/GenBank/DDBJ databases">
        <authorList>
            <person name="Xiong W."/>
            <person name="Schranz E."/>
        </authorList>
    </citation>
    <scope>NUCLEOTIDE SEQUENCE [LARGE SCALE GENOMIC DNA]</scope>
</reference>
<accession>A0AAU9PKD3</accession>
<dbReference type="Proteomes" id="UP001157418">
    <property type="component" value="Unassembled WGS sequence"/>
</dbReference>
<dbReference type="EMBL" id="CAKMRJ010005634">
    <property type="protein sequence ID" value="CAH1450691.1"/>
    <property type="molecule type" value="Genomic_DNA"/>
</dbReference>
<comment type="caution">
    <text evidence="1">The sequence shown here is derived from an EMBL/GenBank/DDBJ whole genome shotgun (WGS) entry which is preliminary data.</text>
</comment>
<name>A0AAU9PKD3_9ASTR</name>
<gene>
    <name evidence="1" type="ORF">LVIROSA_LOCUS36103</name>
</gene>
<evidence type="ECO:0000313" key="2">
    <source>
        <dbReference type="Proteomes" id="UP001157418"/>
    </source>
</evidence>
<evidence type="ECO:0000313" key="1">
    <source>
        <dbReference type="EMBL" id="CAH1450691.1"/>
    </source>
</evidence>
<proteinExistence type="predicted"/>
<protein>
    <submittedName>
        <fullName evidence="1">Uncharacterized protein</fullName>
    </submittedName>
</protein>
<organism evidence="1 2">
    <name type="scientific">Lactuca virosa</name>
    <dbReference type="NCBI Taxonomy" id="75947"/>
    <lineage>
        <taxon>Eukaryota</taxon>
        <taxon>Viridiplantae</taxon>
        <taxon>Streptophyta</taxon>
        <taxon>Embryophyta</taxon>
        <taxon>Tracheophyta</taxon>
        <taxon>Spermatophyta</taxon>
        <taxon>Magnoliopsida</taxon>
        <taxon>eudicotyledons</taxon>
        <taxon>Gunneridae</taxon>
        <taxon>Pentapetalae</taxon>
        <taxon>asterids</taxon>
        <taxon>campanulids</taxon>
        <taxon>Asterales</taxon>
        <taxon>Asteraceae</taxon>
        <taxon>Cichorioideae</taxon>
        <taxon>Cichorieae</taxon>
        <taxon>Lactucinae</taxon>
        <taxon>Lactuca</taxon>
    </lineage>
</organism>
<dbReference type="AlphaFoldDB" id="A0AAU9PKD3"/>
<sequence>MFRGNRIQMNKILQAGEMIMWWCRFNHGLSYMIRRRELITPWAETVGYKHLAHIQVLSPACSLIRARQTNTPSILLRSKAKSPFRSSTRVVATSILVQKFERLVENRNPSFFIKNSVSLTLHRLQF</sequence>
<keyword evidence="2" id="KW-1185">Reference proteome</keyword>